<keyword evidence="3" id="KW-1185">Reference proteome</keyword>
<evidence type="ECO:0000313" key="2">
    <source>
        <dbReference type="EMBL" id="KJA23571.1"/>
    </source>
</evidence>
<accession>A0A0D2P4E7</accession>
<feature type="region of interest" description="Disordered" evidence="1">
    <location>
        <begin position="1"/>
        <end position="96"/>
    </location>
</feature>
<protein>
    <submittedName>
        <fullName evidence="2">Uncharacterized protein</fullName>
    </submittedName>
</protein>
<dbReference type="EMBL" id="KN817542">
    <property type="protein sequence ID" value="KJA23571.1"/>
    <property type="molecule type" value="Genomic_DNA"/>
</dbReference>
<dbReference type="OrthoDB" id="2953592at2759"/>
<evidence type="ECO:0000313" key="3">
    <source>
        <dbReference type="Proteomes" id="UP000054270"/>
    </source>
</evidence>
<feature type="compositionally biased region" description="Low complexity" evidence="1">
    <location>
        <begin position="84"/>
        <end position="94"/>
    </location>
</feature>
<dbReference type="AlphaFoldDB" id="A0A0D2P4E7"/>
<feature type="compositionally biased region" description="Pro residues" evidence="1">
    <location>
        <begin position="1"/>
        <end position="13"/>
    </location>
</feature>
<organism evidence="2 3">
    <name type="scientific">Hypholoma sublateritium (strain FD-334 SS-4)</name>
    <dbReference type="NCBI Taxonomy" id="945553"/>
    <lineage>
        <taxon>Eukaryota</taxon>
        <taxon>Fungi</taxon>
        <taxon>Dikarya</taxon>
        <taxon>Basidiomycota</taxon>
        <taxon>Agaricomycotina</taxon>
        <taxon>Agaricomycetes</taxon>
        <taxon>Agaricomycetidae</taxon>
        <taxon>Agaricales</taxon>
        <taxon>Agaricineae</taxon>
        <taxon>Strophariaceae</taxon>
        <taxon>Hypholoma</taxon>
    </lineage>
</organism>
<gene>
    <name evidence="2" type="ORF">HYPSUDRAFT_201292</name>
</gene>
<name>A0A0D2P4E7_HYPSF</name>
<dbReference type="Proteomes" id="UP000054270">
    <property type="component" value="Unassembled WGS sequence"/>
</dbReference>
<feature type="compositionally biased region" description="Pro residues" evidence="1">
    <location>
        <begin position="59"/>
        <end position="83"/>
    </location>
</feature>
<sequence>MPPQRPLAPPVAPRPSSSPNNQTPANPARVAALASSHSNPDDSDSEEEGEDPPFNANKPAPPPPPVFRTPQTRPAPPKAPGPAPAQTQAQPVARRPVRDRFPALNLISALLRGISANDPRCGAQVFAQVLESAHGVYDAVAAGVEELKSGKAWDAPARRALFDGWTTAASVLEEFLLALPKTYYTPSKDIALVLPPDTSTAEALDYIVSWRADREQLKKAIDKLAQQETQFLKSRVPNVGLGYTHYSPSCDKDDSIILNSLSEFYKDSTLTDEQIIQGVDKEAFVTDVKKLSKDLIESMKQPPSGRSEHTERTMLILRALMTAYIPFALIAAPHTGFAWRTYLLSAPIWTTIKSLLIKVQARDTPRAELEAQFAQADARLRTLGDVAIDTAPEMDALCNTVPSAPAPFVSRTVALVKAFDTVDAHSLLAENKSLYGHRQALKLAMRAAHTELGAIFKGAEGDVRAFAPDQRDYRERSAQLKKAFDKLAPLFVNFEIAKVWPQHEAIFKEKAENDERKMADAKAKFGV</sequence>
<evidence type="ECO:0000256" key="1">
    <source>
        <dbReference type="SAM" id="MobiDB-lite"/>
    </source>
</evidence>
<feature type="compositionally biased region" description="Acidic residues" evidence="1">
    <location>
        <begin position="41"/>
        <end position="51"/>
    </location>
</feature>
<proteinExistence type="predicted"/>
<reference evidence="3" key="1">
    <citation type="submission" date="2014-04" db="EMBL/GenBank/DDBJ databases">
        <title>Evolutionary Origins and Diversification of the Mycorrhizal Mutualists.</title>
        <authorList>
            <consortium name="DOE Joint Genome Institute"/>
            <consortium name="Mycorrhizal Genomics Consortium"/>
            <person name="Kohler A."/>
            <person name="Kuo A."/>
            <person name="Nagy L.G."/>
            <person name="Floudas D."/>
            <person name="Copeland A."/>
            <person name="Barry K.W."/>
            <person name="Cichocki N."/>
            <person name="Veneault-Fourrey C."/>
            <person name="LaButti K."/>
            <person name="Lindquist E.A."/>
            <person name="Lipzen A."/>
            <person name="Lundell T."/>
            <person name="Morin E."/>
            <person name="Murat C."/>
            <person name="Riley R."/>
            <person name="Ohm R."/>
            <person name="Sun H."/>
            <person name="Tunlid A."/>
            <person name="Henrissat B."/>
            <person name="Grigoriev I.V."/>
            <person name="Hibbett D.S."/>
            <person name="Martin F."/>
        </authorList>
    </citation>
    <scope>NUCLEOTIDE SEQUENCE [LARGE SCALE GENOMIC DNA]</scope>
    <source>
        <strain evidence="3">FD-334 SS-4</strain>
    </source>
</reference>